<dbReference type="InterPro" id="IPR039565">
    <property type="entry name" value="BamD-like"/>
</dbReference>
<evidence type="ECO:0000256" key="3">
    <source>
        <dbReference type="PROSITE-ProRule" id="PRU00339"/>
    </source>
</evidence>
<keyword evidence="2" id="KW-0175">Coiled coil</keyword>
<comment type="caution">
    <text evidence="6">The sequence shown here is derived from an EMBL/GenBank/DDBJ whole genome shotgun (WGS) entry which is preliminary data.</text>
</comment>
<dbReference type="InterPro" id="IPR019734">
    <property type="entry name" value="TPR_rpt"/>
</dbReference>
<feature type="signal peptide" evidence="2">
    <location>
        <begin position="1"/>
        <end position="22"/>
    </location>
</feature>
<dbReference type="Gene3D" id="1.20.5.110">
    <property type="match status" value="1"/>
</dbReference>
<comment type="subcellular location">
    <subcellularLocation>
        <location evidence="2">Periplasm</location>
    </subcellularLocation>
</comment>
<keyword evidence="2" id="KW-0132">Cell division</keyword>
<dbReference type="InterPro" id="IPR032519">
    <property type="entry name" value="YbgF_tri"/>
</dbReference>
<feature type="chain" id="PRO_5044915746" description="Cell division coordinator CpoB" evidence="2">
    <location>
        <begin position="23"/>
        <end position="258"/>
    </location>
</feature>
<reference evidence="7" key="1">
    <citation type="journal article" date="2019" name="Int. J. Syst. Evol. Microbiol.">
        <title>The Global Catalogue of Microorganisms (GCM) 10K type strain sequencing project: providing services to taxonomists for standard genome sequencing and annotation.</title>
        <authorList>
            <consortium name="The Broad Institute Genomics Platform"/>
            <consortium name="The Broad Institute Genome Sequencing Center for Infectious Disease"/>
            <person name="Wu L."/>
            <person name="Ma J."/>
        </authorList>
    </citation>
    <scope>NUCLEOTIDE SEQUENCE [LARGE SCALE GENOMIC DNA]</scope>
    <source>
        <strain evidence="7">CECT 7698</strain>
    </source>
</reference>
<dbReference type="InterPro" id="IPR014162">
    <property type="entry name" value="CpoB_C"/>
</dbReference>
<dbReference type="InterPro" id="IPR034706">
    <property type="entry name" value="CpoB"/>
</dbReference>
<feature type="domain" description="Outer membrane lipoprotein BamD-like" evidence="4">
    <location>
        <begin position="135"/>
        <end position="224"/>
    </location>
</feature>
<keyword evidence="7" id="KW-1185">Reference proteome</keyword>
<dbReference type="EMBL" id="JBHRUG010000031">
    <property type="protein sequence ID" value="MFC3285329.1"/>
    <property type="molecule type" value="Genomic_DNA"/>
</dbReference>
<dbReference type="InterPro" id="IPR011990">
    <property type="entry name" value="TPR-like_helical_dom_sf"/>
</dbReference>
<comment type="function">
    <text evidence="2">Mediates coordination of peptidoglycan synthesis and outer membrane constriction during cell division.</text>
</comment>
<comment type="similarity">
    <text evidence="2">Belongs to the CpoB family.</text>
</comment>
<evidence type="ECO:0000256" key="2">
    <source>
        <dbReference type="HAMAP-Rule" id="MF_02066"/>
    </source>
</evidence>
<organism evidence="6 7">
    <name type="scientific">Litchfieldella rifensis</name>
    <dbReference type="NCBI Taxonomy" id="762643"/>
    <lineage>
        <taxon>Bacteria</taxon>
        <taxon>Pseudomonadati</taxon>
        <taxon>Pseudomonadota</taxon>
        <taxon>Gammaproteobacteria</taxon>
        <taxon>Oceanospirillales</taxon>
        <taxon>Halomonadaceae</taxon>
        <taxon>Litchfieldella</taxon>
    </lineage>
</organism>
<dbReference type="Proteomes" id="UP001595579">
    <property type="component" value="Unassembled WGS sequence"/>
</dbReference>
<evidence type="ECO:0000259" key="4">
    <source>
        <dbReference type="Pfam" id="PF13525"/>
    </source>
</evidence>
<keyword evidence="2" id="KW-0131">Cell cycle</keyword>
<name>A0ABV7LSG9_9GAMM</name>
<feature type="domain" description="YbgF trimerisation" evidence="5">
    <location>
        <begin position="42"/>
        <end position="97"/>
    </location>
</feature>
<dbReference type="Gene3D" id="1.25.40.10">
    <property type="entry name" value="Tetratricopeptide repeat domain"/>
    <property type="match status" value="1"/>
</dbReference>
<dbReference type="Pfam" id="PF16331">
    <property type="entry name" value="TolA_bind_tri"/>
    <property type="match status" value="1"/>
</dbReference>
<evidence type="ECO:0000313" key="6">
    <source>
        <dbReference type="EMBL" id="MFC3285329.1"/>
    </source>
</evidence>
<sequence precursor="true">MKRSLKGLCGAGALVLPLSVWAAPVVEDLTAQPRSFYEQTEAREEAGGNLILFNQLQENQQEIQQLRGQLEELRYQVEQLRRLSQERYLDLEERFMAGGGGGGLGGRPSPDSQVDADVARDVATAPSGPGNPTADAQATYQQAFQHVQDRNFPAAIQAFEAFVNNYPDTTLTANGYYWLGELYSAQSDLEPAARAFERVINDYPQSSKVPDSLYKLGLLRARQGQPDASRELLTRVRNDYPESSAAGLANDFLNQSGF</sequence>
<evidence type="ECO:0000256" key="1">
    <source>
        <dbReference type="ARBA" id="ARBA00022729"/>
    </source>
</evidence>
<dbReference type="NCBIfam" id="TIGR02795">
    <property type="entry name" value="tol_pal_ybgF"/>
    <property type="match status" value="1"/>
</dbReference>
<feature type="repeat" description="TPR" evidence="3">
    <location>
        <begin position="173"/>
        <end position="206"/>
    </location>
</feature>
<dbReference type="RefSeq" id="WP_386776101.1">
    <property type="nucleotide sequence ID" value="NZ_JBHRUG010000031.1"/>
</dbReference>
<gene>
    <name evidence="6" type="primary">ybgF</name>
    <name evidence="2" type="synonym">cpoB</name>
    <name evidence="6" type="ORF">ACFOEV_17155</name>
</gene>
<accession>A0ABV7LSG9</accession>
<keyword evidence="1 2" id="KW-0732">Signal</keyword>
<protein>
    <recommendedName>
        <fullName evidence="2">Cell division coordinator CpoB</fullName>
    </recommendedName>
</protein>
<proteinExistence type="inferred from homology"/>
<keyword evidence="2" id="KW-0574">Periplasm</keyword>
<dbReference type="Pfam" id="PF13525">
    <property type="entry name" value="YfiO"/>
    <property type="match status" value="1"/>
</dbReference>
<keyword evidence="3" id="KW-0802">TPR repeat</keyword>
<dbReference type="SUPFAM" id="SSF48452">
    <property type="entry name" value="TPR-like"/>
    <property type="match status" value="1"/>
</dbReference>
<dbReference type="PROSITE" id="PS50005">
    <property type="entry name" value="TPR"/>
    <property type="match status" value="1"/>
</dbReference>
<evidence type="ECO:0000259" key="5">
    <source>
        <dbReference type="Pfam" id="PF16331"/>
    </source>
</evidence>
<feature type="coiled-coil region" evidence="2">
    <location>
        <begin position="53"/>
        <end position="83"/>
    </location>
</feature>
<dbReference type="HAMAP" id="MF_02066">
    <property type="entry name" value="CpoB"/>
    <property type="match status" value="1"/>
</dbReference>
<evidence type="ECO:0000313" key="7">
    <source>
        <dbReference type="Proteomes" id="UP001595579"/>
    </source>
</evidence>